<keyword evidence="3" id="KW-1185">Reference proteome</keyword>
<evidence type="ECO:0000313" key="3">
    <source>
        <dbReference type="Proteomes" id="UP000679307"/>
    </source>
</evidence>
<gene>
    <name evidence="2" type="ORF">ENKNEFLB_03946</name>
</gene>
<dbReference type="Proteomes" id="UP000679307">
    <property type="component" value="Chromosome"/>
</dbReference>
<sequence>MNERLDLTALRDGVDLPPTQVAEGAWERGRRRVRRRRAAGAVGVAALVVAVAVVPTLVGPSGDGSLQPAGTLARTDVVVVDVPLDAGLVDDDLITDLDRVVEEATVLEPGTVALADEPVDRALLAVQVGRGVSVLAADGDYRSVEAPGAGLQPSSLDPTGERLVLTEPDAVVVTDLATATTSRVELPAVGMVGVDVVLGGWADETSLLVGDGGRSWMVDVTTGSVTESALPGETTFGPSGPVQWVDDVVATEERRLDVGIGVLGGYGPVAGRTWVASSAVVAAHLARGGPTPGTAAERRRDGLAFGVAVVDVRTGEPRSFLPASYEGGADPSRDGGLDLVDPIAREDDVVLLSADYRGTPVVLRWDWRAGTVTGVVRLLTPRPATAFSWGAGWDEASGTMTP</sequence>
<keyword evidence="1" id="KW-0472">Membrane</keyword>
<proteinExistence type="predicted"/>
<evidence type="ECO:0000313" key="2">
    <source>
        <dbReference type="EMBL" id="QVT81536.1"/>
    </source>
</evidence>
<protein>
    <submittedName>
        <fullName evidence="2">Uncharacterized protein</fullName>
    </submittedName>
</protein>
<dbReference type="EMBL" id="CP075371">
    <property type="protein sequence ID" value="QVT81536.1"/>
    <property type="molecule type" value="Genomic_DNA"/>
</dbReference>
<keyword evidence="1" id="KW-0812">Transmembrane</keyword>
<dbReference type="RefSeq" id="WP_214056903.1">
    <property type="nucleotide sequence ID" value="NZ_BAAAHS010000103.1"/>
</dbReference>
<reference evidence="2 3" key="1">
    <citation type="submission" date="2021-05" db="EMBL/GenBank/DDBJ databases">
        <title>Complete genome of Nocardioides aquaticus KCTC 9944T isolated from meromictic and hypersaline Ekho Lake, Antarctica.</title>
        <authorList>
            <person name="Hwang K."/>
            <person name="Kim K.M."/>
            <person name="Choe H."/>
        </authorList>
    </citation>
    <scope>NUCLEOTIDE SEQUENCE [LARGE SCALE GENOMIC DNA]</scope>
    <source>
        <strain evidence="2 3">KCTC 9944</strain>
    </source>
</reference>
<organism evidence="2 3">
    <name type="scientific">Nocardioides aquaticus</name>
    <dbReference type="NCBI Taxonomy" id="160826"/>
    <lineage>
        <taxon>Bacteria</taxon>
        <taxon>Bacillati</taxon>
        <taxon>Actinomycetota</taxon>
        <taxon>Actinomycetes</taxon>
        <taxon>Propionibacteriales</taxon>
        <taxon>Nocardioidaceae</taxon>
        <taxon>Nocardioides</taxon>
    </lineage>
</organism>
<feature type="transmembrane region" description="Helical" evidence="1">
    <location>
        <begin position="38"/>
        <end position="58"/>
    </location>
</feature>
<evidence type="ECO:0000256" key="1">
    <source>
        <dbReference type="SAM" id="Phobius"/>
    </source>
</evidence>
<name>A0ABX8EMD9_9ACTN</name>
<keyword evidence="1" id="KW-1133">Transmembrane helix</keyword>
<accession>A0ABX8EMD9</accession>